<dbReference type="SUPFAM" id="SSF49879">
    <property type="entry name" value="SMAD/FHA domain"/>
    <property type="match status" value="1"/>
</dbReference>
<dbReference type="Proteomes" id="UP000500857">
    <property type="component" value="Chromosome"/>
</dbReference>
<evidence type="ECO:0000313" key="3">
    <source>
        <dbReference type="EMBL" id="QIZ72670.1"/>
    </source>
</evidence>
<protein>
    <submittedName>
        <fullName evidence="3">FHA domain-containing protein</fullName>
    </submittedName>
</protein>
<feature type="compositionally biased region" description="Basic and acidic residues" evidence="1">
    <location>
        <begin position="122"/>
        <end position="131"/>
    </location>
</feature>
<dbReference type="KEGG" id="oxy:HCG48_20445"/>
<dbReference type="RefSeq" id="WP_168570817.1">
    <property type="nucleotide sequence ID" value="NZ_CP051167.1"/>
</dbReference>
<reference evidence="3 4" key="1">
    <citation type="submission" date="2020-04" db="EMBL/GenBank/DDBJ databases">
        <authorList>
            <person name="Basu S."/>
            <person name="Maruthanayagam V."/>
            <person name="Chakraborty S."/>
            <person name="Pramanik A."/>
            <person name="Mukherjee J."/>
            <person name="Brink B."/>
        </authorList>
    </citation>
    <scope>NUCLEOTIDE SEQUENCE [LARGE SCALE GENOMIC DNA]</scope>
    <source>
        <strain evidence="3 4">AP17</strain>
    </source>
</reference>
<accession>A0A6H1U3D4</accession>
<sequence length="153" mass="17288">MITLTLLHPHQATPIKSWSFENESMIRIGRSRQNNVVLYSAVVSRHHVELRRYGDRWELINLGTNGTYLEGTSISHIPVEDGVVVRLARSGPRLQIHLGRCAPKVHPEKDVVQEWMDTHPLLETDSTHEDEITQPSKTPMQTPSTVIPSPTEG</sequence>
<dbReference type="AlphaFoldDB" id="A0A6H1U3D4"/>
<feature type="domain" description="FHA" evidence="2">
    <location>
        <begin position="26"/>
        <end position="74"/>
    </location>
</feature>
<evidence type="ECO:0000259" key="2">
    <source>
        <dbReference type="PROSITE" id="PS50006"/>
    </source>
</evidence>
<dbReference type="PROSITE" id="PS50006">
    <property type="entry name" value="FHA_DOMAIN"/>
    <property type="match status" value="1"/>
</dbReference>
<feature type="region of interest" description="Disordered" evidence="1">
    <location>
        <begin position="122"/>
        <end position="153"/>
    </location>
</feature>
<evidence type="ECO:0000313" key="4">
    <source>
        <dbReference type="Proteomes" id="UP000500857"/>
    </source>
</evidence>
<organism evidence="3 4">
    <name type="scientific">Oxynema aestuarii AP17</name>
    <dbReference type="NCBI Taxonomy" id="2064643"/>
    <lineage>
        <taxon>Bacteria</taxon>
        <taxon>Bacillati</taxon>
        <taxon>Cyanobacteriota</taxon>
        <taxon>Cyanophyceae</taxon>
        <taxon>Oscillatoriophycideae</taxon>
        <taxon>Oscillatoriales</taxon>
        <taxon>Oscillatoriaceae</taxon>
        <taxon>Oxynema</taxon>
        <taxon>Oxynema aestuarii</taxon>
    </lineage>
</organism>
<dbReference type="Pfam" id="PF00498">
    <property type="entry name" value="FHA"/>
    <property type="match status" value="1"/>
</dbReference>
<evidence type="ECO:0000256" key="1">
    <source>
        <dbReference type="SAM" id="MobiDB-lite"/>
    </source>
</evidence>
<dbReference type="EMBL" id="CP051167">
    <property type="protein sequence ID" value="QIZ72670.1"/>
    <property type="molecule type" value="Genomic_DNA"/>
</dbReference>
<dbReference type="SMART" id="SM00240">
    <property type="entry name" value="FHA"/>
    <property type="match status" value="1"/>
</dbReference>
<proteinExistence type="predicted"/>
<keyword evidence="4" id="KW-1185">Reference proteome</keyword>
<name>A0A6H1U3D4_9CYAN</name>
<dbReference type="InterPro" id="IPR008984">
    <property type="entry name" value="SMAD_FHA_dom_sf"/>
</dbReference>
<dbReference type="Gene3D" id="2.60.200.20">
    <property type="match status" value="1"/>
</dbReference>
<dbReference type="InterPro" id="IPR000253">
    <property type="entry name" value="FHA_dom"/>
</dbReference>
<gene>
    <name evidence="3" type="ORF">HCG48_20445</name>
</gene>
<feature type="compositionally biased region" description="Polar residues" evidence="1">
    <location>
        <begin position="133"/>
        <end position="153"/>
    </location>
</feature>